<dbReference type="Pfam" id="PF12930">
    <property type="entry name" value="DUF3836"/>
    <property type="match status" value="1"/>
</dbReference>
<keyword evidence="3" id="KW-1185">Reference proteome</keyword>
<dbReference type="InterPro" id="IPR024339">
    <property type="entry name" value="DUF3836"/>
</dbReference>
<reference evidence="2 3" key="1">
    <citation type="submission" date="2018-03" db="EMBL/GenBank/DDBJ databases">
        <title>Genomic Encyclopedia of Archaeal and Bacterial Type Strains, Phase II (KMG-II): from individual species to whole genera.</title>
        <authorList>
            <person name="Goeker M."/>
        </authorList>
    </citation>
    <scope>NUCLEOTIDE SEQUENCE [LARGE SCALE GENOMIC DNA]</scope>
    <source>
        <strain evidence="2 3">DSM 100214</strain>
    </source>
</reference>
<proteinExistence type="predicted"/>
<dbReference type="RefSeq" id="WP_110309608.1">
    <property type="nucleotide sequence ID" value="NZ_QICL01000003.1"/>
</dbReference>
<evidence type="ECO:0000256" key="1">
    <source>
        <dbReference type="SAM" id="SignalP"/>
    </source>
</evidence>
<dbReference type="EMBL" id="QICL01000003">
    <property type="protein sequence ID" value="PXV67455.1"/>
    <property type="molecule type" value="Genomic_DNA"/>
</dbReference>
<sequence>MKTIIITLAISALALIANIENASGKESLYKNNEVNKQGQIVKTTVCKGEDDKNLILIKQYENKYDNNGNLRERVLSVWNSNQSKWNAIQKYQYEYSTNGQLQILSYTTFNESNEMWENEIKYAMYTYGSEGQLLTIDYLNIGDKGVLVSDFSSR</sequence>
<evidence type="ECO:0000313" key="3">
    <source>
        <dbReference type="Proteomes" id="UP000247973"/>
    </source>
</evidence>
<protein>
    <submittedName>
        <fullName evidence="2">Uncharacterized protein DUF3836</fullName>
    </submittedName>
</protein>
<dbReference type="Proteomes" id="UP000247973">
    <property type="component" value="Unassembled WGS sequence"/>
</dbReference>
<evidence type="ECO:0000313" key="2">
    <source>
        <dbReference type="EMBL" id="PXV67455.1"/>
    </source>
</evidence>
<dbReference type="Gene3D" id="2.40.128.720">
    <property type="match status" value="1"/>
</dbReference>
<name>A0A2V3PS86_9BACT</name>
<organism evidence="2 3">
    <name type="scientific">Dysgonomonas alginatilytica</name>
    <dbReference type="NCBI Taxonomy" id="1605892"/>
    <lineage>
        <taxon>Bacteria</taxon>
        <taxon>Pseudomonadati</taxon>
        <taxon>Bacteroidota</taxon>
        <taxon>Bacteroidia</taxon>
        <taxon>Bacteroidales</taxon>
        <taxon>Dysgonomonadaceae</taxon>
        <taxon>Dysgonomonas</taxon>
    </lineage>
</organism>
<dbReference type="AlphaFoldDB" id="A0A2V3PS86"/>
<feature type="signal peptide" evidence="1">
    <location>
        <begin position="1"/>
        <end position="22"/>
    </location>
</feature>
<keyword evidence="1" id="KW-0732">Signal</keyword>
<feature type="chain" id="PRO_5015982755" evidence="1">
    <location>
        <begin position="23"/>
        <end position="154"/>
    </location>
</feature>
<comment type="caution">
    <text evidence="2">The sequence shown here is derived from an EMBL/GenBank/DDBJ whole genome shotgun (WGS) entry which is preliminary data.</text>
</comment>
<dbReference type="OrthoDB" id="996844at2"/>
<gene>
    <name evidence="2" type="ORF">CLV62_103128</name>
</gene>
<accession>A0A2V3PS86</accession>